<dbReference type="InterPro" id="IPR001173">
    <property type="entry name" value="Glyco_trans_2-like"/>
</dbReference>
<proteinExistence type="predicted"/>
<dbReference type="CDD" id="cd00761">
    <property type="entry name" value="Glyco_tranf_GTA_type"/>
    <property type="match status" value="1"/>
</dbReference>
<feature type="domain" description="Glycosyltransferase 2-like" evidence="1">
    <location>
        <begin position="5"/>
        <end position="168"/>
    </location>
</feature>
<dbReference type="Gene3D" id="3.90.550.10">
    <property type="entry name" value="Spore Coat Polysaccharide Biosynthesis Protein SpsA, Chain A"/>
    <property type="match status" value="1"/>
</dbReference>
<dbReference type="PANTHER" id="PTHR43685">
    <property type="entry name" value="GLYCOSYLTRANSFERASE"/>
    <property type="match status" value="1"/>
</dbReference>
<evidence type="ECO:0000259" key="1">
    <source>
        <dbReference type="Pfam" id="PF00535"/>
    </source>
</evidence>
<dbReference type="RefSeq" id="WP_169452499.1">
    <property type="nucleotide sequence ID" value="NZ_CP051774.1"/>
</dbReference>
<evidence type="ECO:0000313" key="3">
    <source>
        <dbReference type="Proteomes" id="UP000501812"/>
    </source>
</evidence>
<keyword evidence="3" id="KW-1185">Reference proteome</keyword>
<name>A0A858RCF4_9BACT</name>
<dbReference type="Pfam" id="PF00535">
    <property type="entry name" value="Glycos_transf_2"/>
    <property type="match status" value="1"/>
</dbReference>
<dbReference type="GO" id="GO:0016740">
    <property type="term" value="F:transferase activity"/>
    <property type="evidence" value="ECO:0007669"/>
    <property type="project" value="UniProtKB-KW"/>
</dbReference>
<reference evidence="2 3" key="1">
    <citation type="submission" date="2020-04" db="EMBL/GenBank/DDBJ databases">
        <title>Luteolibacter sp. G-1-1-1 isolated from soil.</title>
        <authorList>
            <person name="Dahal R.H."/>
        </authorList>
    </citation>
    <scope>NUCLEOTIDE SEQUENCE [LARGE SCALE GENOMIC DNA]</scope>
    <source>
        <strain evidence="2 3">G-1-1-1</strain>
    </source>
</reference>
<dbReference type="InterPro" id="IPR050834">
    <property type="entry name" value="Glycosyltransf_2"/>
</dbReference>
<dbReference type="AlphaFoldDB" id="A0A858RCF4"/>
<accession>A0A858RCF4</accession>
<keyword evidence="2" id="KW-0808">Transferase</keyword>
<dbReference type="PANTHER" id="PTHR43685:SF2">
    <property type="entry name" value="GLYCOSYLTRANSFERASE 2-LIKE DOMAIN-CONTAINING PROTEIN"/>
    <property type="match status" value="1"/>
</dbReference>
<organism evidence="2 3">
    <name type="scientific">Luteolibacter luteus</name>
    <dbReference type="NCBI Taxonomy" id="2728835"/>
    <lineage>
        <taxon>Bacteria</taxon>
        <taxon>Pseudomonadati</taxon>
        <taxon>Verrucomicrobiota</taxon>
        <taxon>Verrucomicrobiia</taxon>
        <taxon>Verrucomicrobiales</taxon>
        <taxon>Verrucomicrobiaceae</taxon>
        <taxon>Luteolibacter</taxon>
    </lineage>
</organism>
<dbReference type="EMBL" id="CP051774">
    <property type="protein sequence ID" value="QJE94278.1"/>
    <property type="molecule type" value="Genomic_DNA"/>
</dbReference>
<dbReference type="InterPro" id="IPR029044">
    <property type="entry name" value="Nucleotide-diphossugar_trans"/>
</dbReference>
<evidence type="ECO:0000313" key="2">
    <source>
        <dbReference type="EMBL" id="QJE94278.1"/>
    </source>
</evidence>
<dbReference type="SUPFAM" id="SSF53448">
    <property type="entry name" value="Nucleotide-diphospho-sugar transferases"/>
    <property type="match status" value="1"/>
</dbReference>
<dbReference type="KEGG" id="luo:HHL09_00245"/>
<dbReference type="Proteomes" id="UP000501812">
    <property type="component" value="Chromosome"/>
</dbReference>
<protein>
    <submittedName>
        <fullName evidence="2">Glycosyltransferase</fullName>
    </submittedName>
</protein>
<gene>
    <name evidence="2" type="ORF">HHL09_00245</name>
</gene>
<sequence length="342" mass="38512">MSTVSIIIPARNRHDLVRATVASALAQDHAGTEVILVDNGSTPALHKQDFAEFAALPAFAGFQVLACPSGNANAARNFGYDHSNGEFVLFLDSDDLLAESCVRLRLEEFGKHEGIDAIIGRCEYFGETPGDMAGKYWGKWDDRFTDMESFLGVTSDNWQTAGPLWRRSFMEASSLRWDESINKGQDWEFHVRALSKGLRYVKVPLLDHFWRCDPTGTQMSSPKSQLLSLSRGQLLRTLECMFTHAIRSGYVSTDALRKRLRQRGMQALFLRTVRDSRSAGLPWNECLHHFRTNHGLGVINFAKTLEALAYLGAWKAPGLGQRIAKSLFHRRFNHLLHVTLED</sequence>